<evidence type="ECO:0000313" key="2">
    <source>
        <dbReference type="Proteomes" id="UP000199184"/>
    </source>
</evidence>
<evidence type="ECO:0000313" key="1">
    <source>
        <dbReference type="EMBL" id="SCB55565.1"/>
    </source>
</evidence>
<dbReference type="Proteomes" id="UP000199184">
    <property type="component" value="Unassembled WGS sequence"/>
</dbReference>
<keyword evidence="2" id="KW-1185">Reference proteome</keyword>
<gene>
    <name evidence="1" type="ORF">GA0061098_104511</name>
</gene>
<dbReference type="AlphaFoldDB" id="A0A1C3XTN6"/>
<name>A0A1C3XTN6_9BRAD</name>
<reference evidence="2" key="1">
    <citation type="submission" date="2016-08" db="EMBL/GenBank/DDBJ databases">
        <authorList>
            <person name="Varghese N."/>
            <person name="Submissions Spin"/>
        </authorList>
    </citation>
    <scope>NUCLEOTIDE SEQUENCE [LARGE SCALE GENOMIC DNA]</scope>
    <source>
        <strain evidence="2">ERR11</strain>
    </source>
</reference>
<protein>
    <submittedName>
        <fullName evidence="1">Uncharacterized protein</fullName>
    </submittedName>
</protein>
<organism evidence="1 2">
    <name type="scientific">Bradyrhizobium shewense</name>
    <dbReference type="NCBI Taxonomy" id="1761772"/>
    <lineage>
        <taxon>Bacteria</taxon>
        <taxon>Pseudomonadati</taxon>
        <taxon>Pseudomonadota</taxon>
        <taxon>Alphaproteobacteria</taxon>
        <taxon>Hyphomicrobiales</taxon>
        <taxon>Nitrobacteraceae</taxon>
        <taxon>Bradyrhizobium</taxon>
    </lineage>
</organism>
<proteinExistence type="predicted"/>
<sequence length="236" mass="25028">MTSYLTPRSLGILHLERGFTPGAIPPAPASGSMLNPATFDFQTISETVAGAWVENVVRGDAALEPAFIAAAQRLVERGAVAISSTCGFSVRHQAAVAASVTVPVVMSSLLLLPTLLRQLPKRAKIAVLTYDSTCCSEDLLGIDDRAELARVVIGGIEGGKFWHDELKRPAPPLDVAAIEADVAACIARLRSAHPEIAIILFECAAFPIVAPAIRRITKLPVYSITDLCRLTMASTS</sequence>
<dbReference type="EMBL" id="FMAI01000045">
    <property type="protein sequence ID" value="SCB55565.1"/>
    <property type="molecule type" value="Genomic_DNA"/>
</dbReference>
<accession>A0A1C3XTN6</accession>